<dbReference type="InterPro" id="IPR048333">
    <property type="entry name" value="HA2_WH"/>
</dbReference>
<organism evidence="10 11">
    <name type="scientific">Ridgeia piscesae</name>
    <name type="common">Tubeworm</name>
    <dbReference type="NCBI Taxonomy" id="27915"/>
    <lineage>
        <taxon>Eukaryota</taxon>
        <taxon>Metazoa</taxon>
        <taxon>Spiralia</taxon>
        <taxon>Lophotrochozoa</taxon>
        <taxon>Annelida</taxon>
        <taxon>Polychaeta</taxon>
        <taxon>Sedentaria</taxon>
        <taxon>Canalipalpata</taxon>
        <taxon>Sabellida</taxon>
        <taxon>Siboglinidae</taxon>
        <taxon>Ridgeia</taxon>
    </lineage>
</organism>
<dbReference type="PROSITE" id="PS51192">
    <property type="entry name" value="HELICASE_ATP_BIND_1"/>
    <property type="match status" value="1"/>
</dbReference>
<sequence length="1133" mass="126337">MHRVSRKHNWKARQKVETTIDTTEEKRLKVEIGGLRLEGYDDSNLLVLPSKKRKTKVKVQDGAPVGKLLSKKQRKHLEKILDQKKKKLKRAELLESLKDTQASEQEMVLLTSTSQMQTRIHNKRSLLSTEPTGTQGIMGAVGGGGRRKRNRKSKPPEEASPDDDGSSSASSDDDDMSDDDVDVSMEEMGGDREEGGQGVVSEEGTGVGQPGDVPGKISDKGGDVKDMAPSQKKEGQKEYVEGVTASKKPAVYISLNRRSEIQEQRLRLPILSEEQVIMETIREHPVVIVCGETGSGKTTQVPQFLYEAGYAESAMIAVTEPRRVAAISMSQRVATEMNLSSRLVSYQIRYEGNVTEDTRIKFLTDGVLLKEVQRDFLLTKYSAVIIDEAHERSVYTDILIGLLSRIVPLRHQKGNPLKLVIMSATLRLKDFTENSQLFKVTPPVVKVESRQHPVTIHFNRRTPEDYLAEALRKVCKIHRQLPEGGILVFVTGQQEVHSLCCKLRALFPVPASTGGKNAASTGDDDEDEPESSQLPKISLDDYPVLPLDEEAELEQTEDDDLETLDESDDNTSLRGSEGRREQPMYVLPLYSLLAARGQAQVFKPPPEGSRLCIVATNVAETSLTIPNIKYVVDTGKVKTKFYDKVTGVSTFRVTNTSQASANQRAGRAGRTGPGHCYRLYSSAVFNDDFVEFAVPEIMRRPVDDLILQMKDMGIDKIVNFPFPTAPDNDALQAAEKLLLLLGALDKVTPVKTTRRTKKVRYSTRITPLGRTMACFPVSPRYGKMLSLAHQHNLLPYVVALVAALSVQELFVGVDKPTEEEEEKEDQKQRRTQLIRQKLTWAGAGNSQLLGDLMVLLKAVGACEYVGCSPGFCEKYNIRHKAMLEIRKLRTHLTNSVNAVISGVNLAVDPHMAPPSEQQAKCLRQIVLAGFGDHVARKMDNPSAEGDTKMLKYAYQTLTLDEAVYIHPGSVMFKQRPQYVVYQYIDETSHMYMKGVSAVEPDWLPLFVPSFCSFSKPLDKPPPRFSDTGRVVCHMTSTFGGHFWELPAVELEYPAGLDRYKWFAKCLLDGAVFTGLLEFVPVLLSAPVTMVKPWANLQPRTVSLLKALVAREVDNRQSLTQVWASEPNCKCRWH</sequence>
<evidence type="ECO:0000259" key="8">
    <source>
        <dbReference type="PROSITE" id="PS51192"/>
    </source>
</evidence>
<dbReference type="SUPFAM" id="SSF52540">
    <property type="entry name" value="P-loop containing nucleoside triphosphate hydrolases"/>
    <property type="match status" value="1"/>
</dbReference>
<evidence type="ECO:0000313" key="10">
    <source>
        <dbReference type="EMBL" id="KAK2177101.1"/>
    </source>
</evidence>
<dbReference type="InterPro" id="IPR056371">
    <property type="entry name" value="DHX37-like_C"/>
</dbReference>
<dbReference type="InterPro" id="IPR011545">
    <property type="entry name" value="DEAD/DEAH_box_helicase_dom"/>
</dbReference>
<dbReference type="Pfam" id="PF04408">
    <property type="entry name" value="WHD_HA2"/>
    <property type="match status" value="1"/>
</dbReference>
<evidence type="ECO:0000256" key="1">
    <source>
        <dbReference type="ARBA" id="ARBA00008792"/>
    </source>
</evidence>
<dbReference type="PROSITE" id="PS51194">
    <property type="entry name" value="HELICASE_CTER"/>
    <property type="match status" value="1"/>
</dbReference>
<dbReference type="GO" id="GO:0016787">
    <property type="term" value="F:hydrolase activity"/>
    <property type="evidence" value="ECO:0007669"/>
    <property type="project" value="UniProtKB-KW"/>
</dbReference>
<keyword evidence="11" id="KW-1185">Reference proteome</keyword>
<evidence type="ECO:0000256" key="3">
    <source>
        <dbReference type="ARBA" id="ARBA00022741"/>
    </source>
</evidence>
<comment type="similarity">
    <text evidence="1">Belongs to the DEAD box helicase family. DEAH subfamily.</text>
</comment>
<protein>
    <recommendedName>
        <fullName evidence="2">RNA helicase</fullName>
        <ecNumber evidence="2">3.6.4.13</ecNumber>
    </recommendedName>
</protein>
<dbReference type="GO" id="GO:0003724">
    <property type="term" value="F:RNA helicase activity"/>
    <property type="evidence" value="ECO:0007669"/>
    <property type="project" value="UniProtKB-EC"/>
</dbReference>
<dbReference type="PANTHER" id="PTHR18934">
    <property type="entry name" value="ATP-DEPENDENT RNA HELICASE"/>
    <property type="match status" value="1"/>
</dbReference>
<proteinExistence type="inferred from homology"/>
<dbReference type="InterPro" id="IPR011709">
    <property type="entry name" value="DEAD-box_helicase_OB_fold"/>
</dbReference>
<evidence type="ECO:0000256" key="6">
    <source>
        <dbReference type="ARBA" id="ARBA00022840"/>
    </source>
</evidence>
<dbReference type="FunFam" id="3.40.50.300:FF:003770">
    <property type="entry name" value="ATP-dependent RNA helicase DHR1, putative"/>
    <property type="match status" value="1"/>
</dbReference>
<dbReference type="GO" id="GO:0005524">
    <property type="term" value="F:ATP binding"/>
    <property type="evidence" value="ECO:0007669"/>
    <property type="project" value="UniProtKB-KW"/>
</dbReference>
<evidence type="ECO:0000313" key="11">
    <source>
        <dbReference type="Proteomes" id="UP001209878"/>
    </source>
</evidence>
<accession>A0AAD9NQR1</accession>
<evidence type="ECO:0000256" key="2">
    <source>
        <dbReference type="ARBA" id="ARBA00012552"/>
    </source>
</evidence>
<feature type="region of interest" description="Disordered" evidence="7">
    <location>
        <begin position="553"/>
        <end position="580"/>
    </location>
</feature>
<feature type="domain" description="Helicase C-terminal" evidence="9">
    <location>
        <begin position="473"/>
        <end position="713"/>
    </location>
</feature>
<dbReference type="InterPro" id="IPR001650">
    <property type="entry name" value="Helicase_C-like"/>
</dbReference>
<dbReference type="GO" id="GO:0000462">
    <property type="term" value="P:maturation of SSU-rRNA from tricistronic rRNA transcript (SSU-rRNA, 5.8S rRNA, LSU-rRNA)"/>
    <property type="evidence" value="ECO:0007669"/>
    <property type="project" value="TreeGrafter"/>
</dbReference>
<dbReference type="Proteomes" id="UP001209878">
    <property type="component" value="Unassembled WGS sequence"/>
</dbReference>
<gene>
    <name evidence="10" type="ORF">NP493_617g00010</name>
</gene>
<dbReference type="FunFam" id="3.40.50.300:FF:000895">
    <property type="entry name" value="probable ATP-dependent RNA helicase DHX37"/>
    <property type="match status" value="1"/>
</dbReference>
<dbReference type="InterPro" id="IPR027417">
    <property type="entry name" value="P-loop_NTPase"/>
</dbReference>
<dbReference type="CDD" id="cd17982">
    <property type="entry name" value="DEXHc_DHX37"/>
    <property type="match status" value="1"/>
</dbReference>
<dbReference type="Pfam" id="PF00270">
    <property type="entry name" value="DEAD"/>
    <property type="match status" value="1"/>
</dbReference>
<evidence type="ECO:0000256" key="7">
    <source>
        <dbReference type="SAM" id="MobiDB-lite"/>
    </source>
</evidence>
<dbReference type="InterPro" id="IPR007502">
    <property type="entry name" value="Helicase-assoc_dom"/>
</dbReference>
<dbReference type="InterPro" id="IPR014001">
    <property type="entry name" value="Helicase_ATP-bd"/>
</dbReference>
<dbReference type="AlphaFoldDB" id="A0AAD9NQR1"/>
<reference evidence="10" key="1">
    <citation type="journal article" date="2023" name="Mol. Biol. Evol.">
        <title>Third-Generation Sequencing Reveals the Adaptive Role of the Epigenome in Three Deep-Sea Polychaetes.</title>
        <authorList>
            <person name="Perez M."/>
            <person name="Aroh O."/>
            <person name="Sun Y."/>
            <person name="Lan Y."/>
            <person name="Juniper S.K."/>
            <person name="Young C.R."/>
            <person name="Angers B."/>
            <person name="Qian P.Y."/>
        </authorList>
    </citation>
    <scope>NUCLEOTIDE SEQUENCE</scope>
    <source>
        <strain evidence="10">R07B-5</strain>
    </source>
</reference>
<comment type="caution">
    <text evidence="10">The sequence shown here is derived from an EMBL/GenBank/DDBJ whole genome shotgun (WGS) entry which is preliminary data.</text>
</comment>
<dbReference type="Pfam" id="PF23362">
    <property type="entry name" value="DHX37_C"/>
    <property type="match status" value="1"/>
</dbReference>
<feature type="compositionally biased region" description="Acidic residues" evidence="7">
    <location>
        <begin position="553"/>
        <end position="569"/>
    </location>
</feature>
<dbReference type="Gene3D" id="1.20.120.1080">
    <property type="match status" value="1"/>
</dbReference>
<feature type="compositionally biased region" description="Basic and acidic residues" evidence="7">
    <location>
        <begin position="217"/>
        <end position="240"/>
    </location>
</feature>
<keyword evidence="6" id="KW-0067">ATP-binding</keyword>
<feature type="region of interest" description="Disordered" evidence="7">
    <location>
        <begin position="512"/>
        <end position="539"/>
    </location>
</feature>
<dbReference type="EC" id="3.6.4.13" evidence="2"/>
<dbReference type="Gene3D" id="3.40.50.300">
    <property type="entry name" value="P-loop containing nucleotide triphosphate hydrolases"/>
    <property type="match status" value="2"/>
</dbReference>
<dbReference type="CDD" id="cd18791">
    <property type="entry name" value="SF2_C_RHA"/>
    <property type="match status" value="1"/>
</dbReference>
<feature type="compositionally biased region" description="Acidic residues" evidence="7">
    <location>
        <begin position="159"/>
        <end position="185"/>
    </location>
</feature>
<name>A0AAD9NQR1_RIDPI</name>
<dbReference type="EMBL" id="JAODUO010000618">
    <property type="protein sequence ID" value="KAK2177101.1"/>
    <property type="molecule type" value="Genomic_DNA"/>
</dbReference>
<keyword evidence="4" id="KW-0378">Hydrolase</keyword>
<dbReference type="InterPro" id="IPR002464">
    <property type="entry name" value="DNA/RNA_helicase_DEAH_CS"/>
</dbReference>
<dbReference type="SMART" id="SM00847">
    <property type="entry name" value="HA2"/>
    <property type="match status" value="1"/>
</dbReference>
<dbReference type="Pfam" id="PF07717">
    <property type="entry name" value="OB_NTP_bind"/>
    <property type="match status" value="1"/>
</dbReference>
<keyword evidence="5" id="KW-0347">Helicase</keyword>
<evidence type="ECO:0000259" key="9">
    <source>
        <dbReference type="PROSITE" id="PS51194"/>
    </source>
</evidence>
<dbReference type="GO" id="GO:0003723">
    <property type="term" value="F:RNA binding"/>
    <property type="evidence" value="ECO:0007669"/>
    <property type="project" value="TreeGrafter"/>
</dbReference>
<evidence type="ECO:0000256" key="4">
    <source>
        <dbReference type="ARBA" id="ARBA00022801"/>
    </source>
</evidence>
<evidence type="ECO:0000256" key="5">
    <source>
        <dbReference type="ARBA" id="ARBA00022806"/>
    </source>
</evidence>
<dbReference type="Pfam" id="PF21010">
    <property type="entry name" value="HA2_C"/>
    <property type="match status" value="1"/>
</dbReference>
<dbReference type="Pfam" id="PF00271">
    <property type="entry name" value="Helicase_C"/>
    <property type="match status" value="1"/>
</dbReference>
<dbReference type="PANTHER" id="PTHR18934:SF99">
    <property type="entry name" value="ATP-DEPENDENT RNA HELICASE DHX37-RELATED"/>
    <property type="match status" value="1"/>
</dbReference>
<keyword evidence="3" id="KW-0547">Nucleotide-binding</keyword>
<dbReference type="GO" id="GO:0005730">
    <property type="term" value="C:nucleolus"/>
    <property type="evidence" value="ECO:0007669"/>
    <property type="project" value="TreeGrafter"/>
</dbReference>
<dbReference type="SMART" id="SM00490">
    <property type="entry name" value="HELICc"/>
    <property type="match status" value="1"/>
</dbReference>
<dbReference type="PROSITE" id="PS00690">
    <property type="entry name" value="DEAH_ATP_HELICASE"/>
    <property type="match status" value="1"/>
</dbReference>
<feature type="domain" description="Helicase ATP-binding" evidence="8">
    <location>
        <begin position="278"/>
        <end position="444"/>
    </location>
</feature>
<dbReference type="SMART" id="SM00487">
    <property type="entry name" value="DEXDc"/>
    <property type="match status" value="1"/>
</dbReference>
<feature type="region of interest" description="Disordered" evidence="7">
    <location>
        <begin position="124"/>
        <end position="240"/>
    </location>
</feature>